<accession>A0AAX6EIB8</accession>
<comment type="caution">
    <text evidence="6">The sequence shown here is derived from an EMBL/GenBank/DDBJ whole genome shotgun (WGS) entry which is preliminary data.</text>
</comment>
<evidence type="ECO:0000256" key="2">
    <source>
        <dbReference type="ARBA" id="ARBA00011738"/>
    </source>
</evidence>
<keyword evidence="5" id="KW-0786">Thiamine pyrophosphate</keyword>
<comment type="subunit">
    <text evidence="2">Homodimer.</text>
</comment>
<dbReference type="InterPro" id="IPR005477">
    <property type="entry name" value="Dxylulose-5-P_synthase"/>
</dbReference>
<keyword evidence="4" id="KW-0460">Magnesium</keyword>
<evidence type="ECO:0000313" key="7">
    <source>
        <dbReference type="Proteomes" id="UP001140949"/>
    </source>
</evidence>
<name>A0AAX6EIB8_IRIPA</name>
<organism evidence="6 7">
    <name type="scientific">Iris pallida</name>
    <name type="common">Sweet iris</name>
    <dbReference type="NCBI Taxonomy" id="29817"/>
    <lineage>
        <taxon>Eukaryota</taxon>
        <taxon>Viridiplantae</taxon>
        <taxon>Streptophyta</taxon>
        <taxon>Embryophyta</taxon>
        <taxon>Tracheophyta</taxon>
        <taxon>Spermatophyta</taxon>
        <taxon>Magnoliopsida</taxon>
        <taxon>Liliopsida</taxon>
        <taxon>Asparagales</taxon>
        <taxon>Iridaceae</taxon>
        <taxon>Iridoideae</taxon>
        <taxon>Irideae</taxon>
        <taxon>Iris</taxon>
    </lineage>
</organism>
<dbReference type="Proteomes" id="UP001140949">
    <property type="component" value="Unassembled WGS sequence"/>
</dbReference>
<dbReference type="EMBL" id="JANAVB010036419">
    <property type="protein sequence ID" value="KAJ6803678.1"/>
    <property type="molecule type" value="Genomic_DNA"/>
</dbReference>
<proteinExistence type="predicted"/>
<keyword evidence="7" id="KW-1185">Reference proteome</keyword>
<dbReference type="InterPro" id="IPR029061">
    <property type="entry name" value="THDP-binding"/>
</dbReference>
<protein>
    <submittedName>
        <fullName evidence="6">WRKY transcription factor 49</fullName>
    </submittedName>
</protein>
<evidence type="ECO:0000256" key="5">
    <source>
        <dbReference type="ARBA" id="ARBA00023052"/>
    </source>
</evidence>
<gene>
    <name evidence="6" type="ORF">M6B38_189385</name>
</gene>
<reference evidence="6" key="1">
    <citation type="journal article" date="2023" name="GigaByte">
        <title>Genome assembly of the bearded iris, Iris pallida Lam.</title>
        <authorList>
            <person name="Bruccoleri R.E."/>
            <person name="Oakeley E.J."/>
            <person name="Faust A.M.E."/>
            <person name="Altorfer M."/>
            <person name="Dessus-Babus S."/>
            <person name="Burckhardt D."/>
            <person name="Oertli M."/>
            <person name="Naumann U."/>
            <person name="Petersen F."/>
            <person name="Wong J."/>
        </authorList>
    </citation>
    <scope>NUCLEOTIDE SEQUENCE</scope>
    <source>
        <strain evidence="6">GSM-AAB239-AS_SAM_17_03QT</strain>
    </source>
</reference>
<dbReference type="AlphaFoldDB" id="A0AAX6EIB8"/>
<evidence type="ECO:0000256" key="3">
    <source>
        <dbReference type="ARBA" id="ARBA00022679"/>
    </source>
</evidence>
<reference evidence="6" key="2">
    <citation type="submission" date="2023-04" db="EMBL/GenBank/DDBJ databases">
        <authorList>
            <person name="Bruccoleri R.E."/>
            <person name="Oakeley E.J."/>
            <person name="Faust A.-M."/>
            <person name="Dessus-Babus S."/>
            <person name="Altorfer M."/>
            <person name="Burckhardt D."/>
            <person name="Oertli M."/>
            <person name="Naumann U."/>
            <person name="Petersen F."/>
            <person name="Wong J."/>
        </authorList>
    </citation>
    <scope>NUCLEOTIDE SEQUENCE</scope>
    <source>
        <strain evidence="6">GSM-AAB239-AS_SAM_17_03QT</strain>
        <tissue evidence="6">Leaf</tissue>
    </source>
</reference>
<evidence type="ECO:0000313" key="6">
    <source>
        <dbReference type="EMBL" id="KAJ6803678.1"/>
    </source>
</evidence>
<evidence type="ECO:0000256" key="1">
    <source>
        <dbReference type="ARBA" id="ARBA00001946"/>
    </source>
</evidence>
<dbReference type="GO" id="GO:0008661">
    <property type="term" value="F:1-deoxy-D-xylulose-5-phosphate synthase activity"/>
    <property type="evidence" value="ECO:0007669"/>
    <property type="project" value="InterPro"/>
</dbReference>
<dbReference type="SUPFAM" id="SSF52518">
    <property type="entry name" value="Thiamin diphosphate-binding fold (THDP-binding)"/>
    <property type="match status" value="1"/>
</dbReference>
<sequence length="78" mass="8847">MACRLPKRDKSEHYAIRCMPQLHKSLYLSRNGDFELGGTYKKNLVILVIGYGAMTTGHAYEAMNNTGFLDLNLIVVRK</sequence>
<dbReference type="GO" id="GO:0016114">
    <property type="term" value="P:terpenoid biosynthetic process"/>
    <property type="evidence" value="ECO:0007669"/>
    <property type="project" value="InterPro"/>
</dbReference>
<keyword evidence="3" id="KW-0808">Transferase</keyword>
<comment type="cofactor">
    <cofactor evidence="1">
        <name>Mg(2+)</name>
        <dbReference type="ChEBI" id="CHEBI:18420"/>
    </cofactor>
</comment>
<dbReference type="Pfam" id="PF13292">
    <property type="entry name" value="DXP_synthase_N"/>
    <property type="match status" value="1"/>
</dbReference>
<dbReference type="Gene3D" id="3.40.50.970">
    <property type="match status" value="1"/>
</dbReference>
<evidence type="ECO:0000256" key="4">
    <source>
        <dbReference type="ARBA" id="ARBA00022842"/>
    </source>
</evidence>